<reference evidence="3 4" key="1">
    <citation type="submission" date="2024-02" db="EMBL/GenBank/DDBJ databases">
        <title>Chromosome-level genome assembly of the Eurasian Minnow (Phoxinus phoxinus).</title>
        <authorList>
            <person name="Oriowo T.O."/>
            <person name="Martin S."/>
            <person name="Stange M."/>
            <person name="Chrysostomakis Y."/>
            <person name="Brown T."/>
            <person name="Winkler S."/>
            <person name="Kukowka S."/>
            <person name="Myers E.W."/>
            <person name="Bohne A."/>
        </authorList>
    </citation>
    <scope>NUCLEOTIDE SEQUENCE [LARGE SCALE GENOMIC DNA]</scope>
    <source>
        <strain evidence="3">ZFMK-TIS-60720</strain>
        <tissue evidence="3">Whole Organism</tissue>
    </source>
</reference>
<protein>
    <recommendedName>
        <fullName evidence="5">Secretory calcium-binding phosphoprotein 5</fullName>
    </recommendedName>
</protein>
<dbReference type="Proteomes" id="UP001364617">
    <property type="component" value="Unassembled WGS sequence"/>
</dbReference>
<dbReference type="AlphaFoldDB" id="A0AAN9HBK3"/>
<evidence type="ECO:0000313" key="4">
    <source>
        <dbReference type="Proteomes" id="UP001364617"/>
    </source>
</evidence>
<feature type="chain" id="PRO_5042837794" description="Secretory calcium-binding phosphoprotein 5" evidence="2">
    <location>
        <begin position="17"/>
        <end position="172"/>
    </location>
</feature>
<evidence type="ECO:0008006" key="5">
    <source>
        <dbReference type="Google" id="ProtNLM"/>
    </source>
</evidence>
<comment type="caution">
    <text evidence="3">The sequence shown here is derived from an EMBL/GenBank/DDBJ whole genome shotgun (WGS) entry which is preliminary data.</text>
</comment>
<feature type="region of interest" description="Disordered" evidence="1">
    <location>
        <begin position="128"/>
        <end position="172"/>
    </location>
</feature>
<feature type="compositionally biased region" description="Low complexity" evidence="1">
    <location>
        <begin position="146"/>
        <end position="172"/>
    </location>
</feature>
<evidence type="ECO:0000256" key="1">
    <source>
        <dbReference type="SAM" id="MobiDB-lite"/>
    </source>
</evidence>
<feature type="compositionally biased region" description="Pro residues" evidence="1">
    <location>
        <begin position="135"/>
        <end position="145"/>
    </location>
</feature>
<evidence type="ECO:0000256" key="2">
    <source>
        <dbReference type="SAM" id="SignalP"/>
    </source>
</evidence>
<proteinExistence type="predicted"/>
<accession>A0AAN9HBK3</accession>
<sequence>MWTSILCLLLAGAVSTAPLSPFFNYLPHYGSPRQGNGGFQGIPSQSHPAMNAPISMEIIFPPRFPTNPAGGAAGTSSFPTQAFIKYSLPKAPGRKSVEIFYPYDFSQRQDQPNVPMMPQLPNIFPFDFMPQAVPQQPPMNPPFQDGPPQTQDPQQQTQPEQQAQTGQVSNKP</sequence>
<name>A0AAN9HBK3_9TELE</name>
<dbReference type="EMBL" id="JAYKXH010000006">
    <property type="protein sequence ID" value="KAK7165979.1"/>
    <property type="molecule type" value="Genomic_DNA"/>
</dbReference>
<keyword evidence="4" id="KW-1185">Reference proteome</keyword>
<evidence type="ECO:0000313" key="3">
    <source>
        <dbReference type="EMBL" id="KAK7165979.1"/>
    </source>
</evidence>
<keyword evidence="2" id="KW-0732">Signal</keyword>
<feature type="signal peptide" evidence="2">
    <location>
        <begin position="1"/>
        <end position="16"/>
    </location>
</feature>
<organism evidence="3 4">
    <name type="scientific">Phoxinus phoxinus</name>
    <name type="common">Eurasian minnow</name>
    <dbReference type="NCBI Taxonomy" id="58324"/>
    <lineage>
        <taxon>Eukaryota</taxon>
        <taxon>Metazoa</taxon>
        <taxon>Chordata</taxon>
        <taxon>Craniata</taxon>
        <taxon>Vertebrata</taxon>
        <taxon>Euteleostomi</taxon>
        <taxon>Actinopterygii</taxon>
        <taxon>Neopterygii</taxon>
        <taxon>Teleostei</taxon>
        <taxon>Ostariophysi</taxon>
        <taxon>Cypriniformes</taxon>
        <taxon>Leuciscidae</taxon>
        <taxon>Phoxininae</taxon>
        <taxon>Phoxinus</taxon>
    </lineage>
</organism>
<gene>
    <name evidence="3" type="ORF">R3I93_005919</name>
</gene>